<protein>
    <submittedName>
        <fullName evidence="1">Uncharacterized protein</fullName>
    </submittedName>
</protein>
<organism evidence="1 2">
    <name type="scientific">Mucor flavus</name>
    <dbReference type="NCBI Taxonomy" id="439312"/>
    <lineage>
        <taxon>Eukaryota</taxon>
        <taxon>Fungi</taxon>
        <taxon>Fungi incertae sedis</taxon>
        <taxon>Mucoromycota</taxon>
        <taxon>Mucoromycotina</taxon>
        <taxon>Mucoromycetes</taxon>
        <taxon>Mucorales</taxon>
        <taxon>Mucorineae</taxon>
        <taxon>Mucoraceae</taxon>
        <taxon>Mucor</taxon>
    </lineage>
</organism>
<proteinExistence type="predicted"/>
<evidence type="ECO:0000313" key="2">
    <source>
        <dbReference type="Proteomes" id="UP001473302"/>
    </source>
</evidence>
<dbReference type="Proteomes" id="UP001473302">
    <property type="component" value="Unassembled WGS sequence"/>
</dbReference>
<evidence type="ECO:0000313" key="1">
    <source>
        <dbReference type="EMBL" id="GAA5809516.1"/>
    </source>
</evidence>
<keyword evidence="2" id="KW-1185">Reference proteome</keyword>
<name>A0ABP9YRM2_9FUNG</name>
<accession>A0ABP9YRM2</accession>
<sequence length="98" mass="11459">MDFADEGPNPFAVRQLVNFDPYLKKKASEPTIQNETERSKDIVKDDAVEMLTSKFAGLEIKKSRVHEFMRDECNLSLKQTTRWPEARANEHNVQNRYD</sequence>
<comment type="caution">
    <text evidence="1">The sequence shown here is derived from an EMBL/GenBank/DDBJ whole genome shotgun (WGS) entry which is preliminary data.</text>
</comment>
<reference evidence="1 2" key="1">
    <citation type="submission" date="2024-04" db="EMBL/GenBank/DDBJ databases">
        <title>genome sequences of Mucor flavus KT1a and Helicostylum pulchrum KT1b strains isolated from the surface of a dry-aged beef.</title>
        <authorList>
            <person name="Toyotome T."/>
            <person name="Hosono M."/>
            <person name="Torimaru M."/>
            <person name="Fukuda K."/>
            <person name="Mikami N."/>
        </authorList>
    </citation>
    <scope>NUCLEOTIDE SEQUENCE [LARGE SCALE GENOMIC DNA]</scope>
    <source>
        <strain evidence="1 2">KT1a</strain>
    </source>
</reference>
<gene>
    <name evidence="1" type="ORF">MFLAVUS_002925</name>
</gene>
<dbReference type="EMBL" id="BAABUK010000005">
    <property type="protein sequence ID" value="GAA5809516.1"/>
    <property type="molecule type" value="Genomic_DNA"/>
</dbReference>